<dbReference type="Gene3D" id="3.40.50.300">
    <property type="entry name" value="P-loop containing nucleotide triphosphate hydrolases"/>
    <property type="match status" value="2"/>
</dbReference>
<gene>
    <name evidence="3" type="primary">cshA_5</name>
    <name evidence="3" type="ORF">CB4_03254</name>
</gene>
<proteinExistence type="predicted"/>
<organism evidence="3 4">
    <name type="scientific">Aneurinibacillus soli</name>
    <dbReference type="NCBI Taxonomy" id="1500254"/>
    <lineage>
        <taxon>Bacteria</taxon>
        <taxon>Bacillati</taxon>
        <taxon>Bacillota</taxon>
        <taxon>Bacilli</taxon>
        <taxon>Bacillales</taxon>
        <taxon>Paenibacillaceae</taxon>
        <taxon>Aneurinibacillus group</taxon>
        <taxon>Aneurinibacillus</taxon>
    </lineage>
</organism>
<evidence type="ECO:0000313" key="3">
    <source>
        <dbReference type="EMBL" id="BAU29076.1"/>
    </source>
</evidence>
<name>A0A0U4NK17_9BACL</name>
<dbReference type="InterPro" id="IPR052511">
    <property type="entry name" value="ATP-dep_Helicase"/>
</dbReference>
<dbReference type="InterPro" id="IPR027417">
    <property type="entry name" value="P-loop_NTPase"/>
</dbReference>
<evidence type="ECO:0000256" key="1">
    <source>
        <dbReference type="ARBA" id="ARBA00022741"/>
    </source>
</evidence>
<dbReference type="SUPFAM" id="SSF52540">
    <property type="entry name" value="P-loop containing nucleoside triphosphate hydrolases"/>
    <property type="match status" value="1"/>
</dbReference>
<dbReference type="GO" id="GO:0003724">
    <property type="term" value="F:RNA helicase activity"/>
    <property type="evidence" value="ECO:0007669"/>
    <property type="project" value="UniProtKB-EC"/>
</dbReference>
<evidence type="ECO:0000313" key="4">
    <source>
        <dbReference type="Proteomes" id="UP000217696"/>
    </source>
</evidence>
<dbReference type="GO" id="GO:0016887">
    <property type="term" value="F:ATP hydrolysis activity"/>
    <property type="evidence" value="ECO:0007669"/>
    <property type="project" value="TreeGrafter"/>
</dbReference>
<dbReference type="KEGG" id="asoc:CB4_03254"/>
<dbReference type="Pfam" id="PF00270">
    <property type="entry name" value="DEAD"/>
    <property type="match status" value="1"/>
</dbReference>
<dbReference type="CDD" id="cd17922">
    <property type="entry name" value="DEXHc_LHR-like"/>
    <property type="match status" value="1"/>
</dbReference>
<accession>A0A0U4NK17</accession>
<dbReference type="PROSITE" id="PS51194">
    <property type="entry name" value="HELICASE_CTER"/>
    <property type="match status" value="1"/>
</dbReference>
<dbReference type="InterPro" id="IPR011545">
    <property type="entry name" value="DEAD/DEAH_box_helicase_dom"/>
</dbReference>
<keyword evidence="4" id="KW-1185">Reference proteome</keyword>
<dbReference type="InterPro" id="IPR001650">
    <property type="entry name" value="Helicase_C-like"/>
</dbReference>
<dbReference type="EMBL" id="AP017312">
    <property type="protein sequence ID" value="BAU29076.1"/>
    <property type="molecule type" value="Genomic_DNA"/>
</dbReference>
<dbReference type="PANTHER" id="PTHR47962:SF5">
    <property type="entry name" value="ATP-DEPENDENT HELICASE LHR-RELATED"/>
    <property type="match status" value="1"/>
</dbReference>
<sequence length="711" mass="81898">MSAFSLLSKNIQKRVWDMGWEAFTPVQNQTIPAVIQTDKDVIISSGTASGKTEAAFLPILTKIEDTADSQLKALYISPLKALINNQFERIEKLCTYTNIPVYRWHGDVNQSQKKKFIKKPAGILQITPESLESLFINRTGQVKSIFHSLDFIVIDEIHSFLGTERGTHLRSLLSRLEPYCTARPRIVGLSATISNFDFVKRWVNPQSPENVLIIESDGNQKDILYSLMHFSVEEQGKKSLELFEDIYELTEEEQSIIFCNTRGEVEETTVLLNRLAKKNGQEQKYYAHHSSIDKTEREYVEEQMASASVPKSVVCTSTLELGIDIGKLDLVMQIDSTFTVSSLKQRLGRSGRKQDSPHVLQLYTTSANSLLQSTAVMELLLEKWIEPANHYLLPYDILFHQLLSICQETNGITESEIIEQIQRNGAFVHIPIDGIMQLIDFMLEKEMLEKIVGKHEYIVGLEGERILRSKDFYTVFMTPQEYSVHAGMKKIGQLSKNGFFHEGDNIILAGKLWAIKVIDNKKDKIYVEQASNGKPPRFESSGGKVHECIGEKMVELLCSEKNFSYMNETAMDELHDMRKRYQWYDVTPNQRIAWKQKEGIIFEPFTGTVIANTLVWMMRAVLETDSVHIRDRIYRIEINKVCEFKKVIEAMRNKDWKAEDLLPYVKETEFFQSKYSSCLPESLQIDMHIAHEMNIEETKQYLNKFQFRLVE</sequence>
<keyword evidence="3" id="KW-0347">Helicase</keyword>
<protein>
    <submittedName>
        <fullName evidence="3">DEAD-box ATP-dependent RNA helicase CshA</fullName>
        <ecNumber evidence="3">3.6.4.13</ecNumber>
    </submittedName>
</protein>
<keyword evidence="1" id="KW-0547">Nucleotide-binding</keyword>
<reference evidence="3 4" key="1">
    <citation type="submission" date="2015-12" db="EMBL/GenBank/DDBJ databases">
        <title>Genome sequence of Aneurinibacillus soli.</title>
        <authorList>
            <person name="Lee J.S."/>
            <person name="Lee K.C."/>
            <person name="Kim K.K."/>
            <person name="Lee B.W."/>
        </authorList>
    </citation>
    <scope>NUCLEOTIDE SEQUENCE [LARGE SCALE GENOMIC DNA]</scope>
    <source>
        <strain evidence="3 4">CB4</strain>
    </source>
</reference>
<dbReference type="SMART" id="SM00487">
    <property type="entry name" value="DEXDc"/>
    <property type="match status" value="1"/>
</dbReference>
<dbReference type="EC" id="3.6.4.13" evidence="3"/>
<dbReference type="Pfam" id="PF00271">
    <property type="entry name" value="Helicase_C"/>
    <property type="match status" value="1"/>
</dbReference>
<dbReference type="GO" id="GO:0005524">
    <property type="term" value="F:ATP binding"/>
    <property type="evidence" value="ECO:0007669"/>
    <property type="project" value="UniProtKB-KW"/>
</dbReference>
<dbReference type="Proteomes" id="UP000217696">
    <property type="component" value="Chromosome"/>
</dbReference>
<dbReference type="SMART" id="SM00490">
    <property type="entry name" value="HELICc"/>
    <property type="match status" value="1"/>
</dbReference>
<keyword evidence="2" id="KW-0067">ATP-binding</keyword>
<dbReference type="PROSITE" id="PS51192">
    <property type="entry name" value="HELICASE_ATP_BIND_1"/>
    <property type="match status" value="1"/>
</dbReference>
<evidence type="ECO:0000256" key="2">
    <source>
        <dbReference type="ARBA" id="ARBA00022840"/>
    </source>
</evidence>
<dbReference type="PANTHER" id="PTHR47962">
    <property type="entry name" value="ATP-DEPENDENT HELICASE LHR-RELATED-RELATED"/>
    <property type="match status" value="1"/>
</dbReference>
<dbReference type="InterPro" id="IPR014001">
    <property type="entry name" value="Helicase_ATP-bd"/>
</dbReference>
<dbReference type="RefSeq" id="WP_172890903.1">
    <property type="nucleotide sequence ID" value="NZ_AP017312.1"/>
</dbReference>
<dbReference type="AlphaFoldDB" id="A0A0U4NK17"/>
<keyword evidence="3" id="KW-0378">Hydrolase</keyword>
<dbReference type="GO" id="GO:0003677">
    <property type="term" value="F:DNA binding"/>
    <property type="evidence" value="ECO:0007669"/>
    <property type="project" value="TreeGrafter"/>
</dbReference>